<evidence type="ECO:0000256" key="1">
    <source>
        <dbReference type="SAM" id="MobiDB-lite"/>
    </source>
</evidence>
<feature type="region of interest" description="Disordered" evidence="1">
    <location>
        <begin position="39"/>
        <end position="72"/>
    </location>
</feature>
<accession>A0A3Q9KAZ4</accession>
<protein>
    <submittedName>
        <fullName evidence="2">Uncharacterized protein</fullName>
    </submittedName>
</protein>
<feature type="compositionally biased region" description="Basic and acidic residues" evidence="1">
    <location>
        <begin position="39"/>
        <end position="58"/>
    </location>
</feature>
<organism evidence="2 3">
    <name type="scientific">Streptomyces lydicus</name>
    <dbReference type="NCBI Taxonomy" id="47763"/>
    <lineage>
        <taxon>Bacteria</taxon>
        <taxon>Bacillati</taxon>
        <taxon>Actinomycetota</taxon>
        <taxon>Actinomycetes</taxon>
        <taxon>Kitasatosporales</taxon>
        <taxon>Streptomycetaceae</taxon>
        <taxon>Streptomyces</taxon>
    </lineage>
</organism>
<evidence type="ECO:0000313" key="2">
    <source>
        <dbReference type="EMBL" id="AZS76096.1"/>
    </source>
</evidence>
<feature type="region of interest" description="Disordered" evidence="1">
    <location>
        <begin position="228"/>
        <end position="273"/>
    </location>
</feature>
<dbReference type="Proteomes" id="UP000275579">
    <property type="component" value="Chromosome"/>
</dbReference>
<feature type="region of interest" description="Disordered" evidence="1">
    <location>
        <begin position="189"/>
        <end position="212"/>
    </location>
</feature>
<sequence>MKARRNVLDYERLPQHSEAHLTWALITLMTRRLIRRGPRKDWSKKTDPLRQPRLKDGPDPTLSFNHGAGSRPTRSLLSAAQTVDSGQHVLDMRKYLGLQLIAPRIVLVMAREIQVPCVLQDRAVLRGQKGESPVGSGILRFELAGGESGPNACEGQQDIAGVRIQLGQEFGDARDARLDEVGMRHQVEHLGRPRARQGAVTRQDHSDHQGQVRHWTSLRNPARHELLTQPLAKEEVPRRREPPRPDLGLDNDDEFDRPDSGGQAGDLQEPLQQ</sequence>
<dbReference type="EMBL" id="CP029042">
    <property type="protein sequence ID" value="AZS76096.1"/>
    <property type="molecule type" value="Genomic_DNA"/>
</dbReference>
<dbReference type="AlphaFoldDB" id="A0A3Q9KAZ4"/>
<reference evidence="2 3" key="1">
    <citation type="submission" date="2018-04" db="EMBL/GenBank/DDBJ databases">
        <title>Complete genome sequences of Streptomyces lydicus strain WYEC and characterization of antagonistic properties of biological control agents.</title>
        <authorList>
            <person name="Mariita R.M."/>
            <person name="Sello J.K."/>
        </authorList>
    </citation>
    <scope>NUCLEOTIDE SEQUENCE [LARGE SCALE GENOMIC DNA]</scope>
    <source>
        <strain evidence="2 3">WYEC 108</strain>
    </source>
</reference>
<gene>
    <name evidence="2" type="ORF">DDE74_39255</name>
</gene>
<name>A0A3Q9KAZ4_9ACTN</name>
<evidence type="ECO:0000313" key="3">
    <source>
        <dbReference type="Proteomes" id="UP000275579"/>
    </source>
</evidence>
<proteinExistence type="predicted"/>
<feature type="compositionally biased region" description="Basic and acidic residues" evidence="1">
    <location>
        <begin position="228"/>
        <end position="244"/>
    </location>
</feature>